<dbReference type="CDD" id="cd00082">
    <property type="entry name" value="HisKA"/>
    <property type="match status" value="1"/>
</dbReference>
<dbReference type="CDD" id="cd00075">
    <property type="entry name" value="HATPase"/>
    <property type="match status" value="1"/>
</dbReference>
<evidence type="ECO:0000256" key="12">
    <source>
        <dbReference type="SAM" id="Phobius"/>
    </source>
</evidence>
<dbReference type="SMART" id="SM00304">
    <property type="entry name" value="HAMP"/>
    <property type="match status" value="1"/>
</dbReference>
<keyword evidence="9 12" id="KW-1133">Transmembrane helix</keyword>
<dbReference type="GO" id="GO:0005886">
    <property type="term" value="C:plasma membrane"/>
    <property type="evidence" value="ECO:0007669"/>
    <property type="project" value="UniProtKB-SubCell"/>
</dbReference>
<comment type="cofactor">
    <cofactor evidence="2">
        <name>a divalent metal cation</name>
        <dbReference type="ChEBI" id="CHEBI:60240"/>
    </cofactor>
</comment>
<dbReference type="RefSeq" id="WP_285584269.1">
    <property type="nucleotide sequence ID" value="NZ_BSTK01000026.1"/>
</dbReference>
<evidence type="ECO:0000256" key="11">
    <source>
        <dbReference type="ARBA" id="ARBA00023136"/>
    </source>
</evidence>
<evidence type="ECO:0000256" key="2">
    <source>
        <dbReference type="ARBA" id="ARBA00001968"/>
    </source>
</evidence>
<dbReference type="PANTHER" id="PTHR45436:SF5">
    <property type="entry name" value="SENSOR HISTIDINE KINASE TRCS"/>
    <property type="match status" value="1"/>
</dbReference>
<dbReference type="Proteomes" id="UP001165074">
    <property type="component" value="Unassembled WGS sequence"/>
</dbReference>
<evidence type="ECO:0000256" key="8">
    <source>
        <dbReference type="ARBA" id="ARBA00022777"/>
    </source>
</evidence>
<dbReference type="PANTHER" id="PTHR45436">
    <property type="entry name" value="SENSOR HISTIDINE KINASE YKOH"/>
    <property type="match status" value="1"/>
</dbReference>
<dbReference type="InterPro" id="IPR003660">
    <property type="entry name" value="HAMP_dom"/>
</dbReference>
<feature type="domain" description="Histidine kinase" evidence="13">
    <location>
        <begin position="266"/>
        <end position="478"/>
    </location>
</feature>
<evidence type="ECO:0000256" key="6">
    <source>
        <dbReference type="ARBA" id="ARBA00022679"/>
    </source>
</evidence>
<dbReference type="Pfam" id="PF00512">
    <property type="entry name" value="HisKA"/>
    <property type="match status" value="1"/>
</dbReference>
<evidence type="ECO:0000256" key="3">
    <source>
        <dbReference type="ARBA" id="ARBA00004236"/>
    </source>
</evidence>
<dbReference type="Gene3D" id="1.10.287.130">
    <property type="match status" value="1"/>
</dbReference>
<dbReference type="CDD" id="cd06225">
    <property type="entry name" value="HAMP"/>
    <property type="match status" value="1"/>
</dbReference>
<evidence type="ECO:0000313" key="16">
    <source>
        <dbReference type="Proteomes" id="UP001165074"/>
    </source>
</evidence>
<dbReference type="Gene3D" id="6.10.340.10">
    <property type="match status" value="1"/>
</dbReference>
<keyword evidence="6" id="KW-0808">Transferase</keyword>
<keyword evidence="11 12" id="KW-0472">Membrane</keyword>
<gene>
    <name evidence="15" type="ORF">Airi02_101520</name>
</gene>
<comment type="subcellular location">
    <subcellularLocation>
        <location evidence="3">Cell membrane</location>
    </subcellularLocation>
</comment>
<dbReference type="Gene3D" id="3.30.565.10">
    <property type="entry name" value="Histidine kinase-like ATPase, C-terminal domain"/>
    <property type="match status" value="1"/>
</dbReference>
<proteinExistence type="predicted"/>
<reference evidence="15" key="1">
    <citation type="submission" date="2023-03" db="EMBL/GenBank/DDBJ databases">
        <title>Actinoallomurus iriomotensis NBRC 103684.</title>
        <authorList>
            <person name="Ichikawa N."/>
            <person name="Sato H."/>
            <person name="Tonouchi N."/>
        </authorList>
    </citation>
    <scope>NUCLEOTIDE SEQUENCE</scope>
    <source>
        <strain evidence="15">NBRC 103684</strain>
    </source>
</reference>
<dbReference type="InterPro" id="IPR004358">
    <property type="entry name" value="Sig_transdc_His_kin-like_C"/>
</dbReference>
<feature type="transmembrane region" description="Helical" evidence="12">
    <location>
        <begin position="172"/>
        <end position="194"/>
    </location>
</feature>
<dbReference type="AlphaFoldDB" id="A0A9W6SE64"/>
<comment type="catalytic activity">
    <reaction evidence="1">
        <text>ATP + protein L-histidine = ADP + protein N-phospho-L-histidine.</text>
        <dbReference type="EC" id="2.7.13.3"/>
    </reaction>
</comment>
<evidence type="ECO:0000256" key="4">
    <source>
        <dbReference type="ARBA" id="ARBA00012438"/>
    </source>
</evidence>
<dbReference type="GO" id="GO:0000155">
    <property type="term" value="F:phosphorelay sensor kinase activity"/>
    <property type="evidence" value="ECO:0007669"/>
    <property type="project" value="InterPro"/>
</dbReference>
<name>A0A9W6SE64_9ACTN</name>
<dbReference type="InterPro" id="IPR050428">
    <property type="entry name" value="TCS_sensor_his_kinase"/>
</dbReference>
<dbReference type="FunFam" id="3.30.565.10:FF:000006">
    <property type="entry name" value="Sensor histidine kinase WalK"/>
    <property type="match status" value="1"/>
</dbReference>
<accession>A0A9W6SE64</accession>
<comment type="caution">
    <text evidence="15">The sequence shown here is derived from an EMBL/GenBank/DDBJ whole genome shotgun (WGS) entry which is preliminary data.</text>
</comment>
<dbReference type="EC" id="2.7.13.3" evidence="4"/>
<dbReference type="SMART" id="SM00387">
    <property type="entry name" value="HATPase_c"/>
    <property type="match status" value="1"/>
</dbReference>
<dbReference type="InterPro" id="IPR005467">
    <property type="entry name" value="His_kinase_dom"/>
</dbReference>
<evidence type="ECO:0000256" key="9">
    <source>
        <dbReference type="ARBA" id="ARBA00022989"/>
    </source>
</evidence>
<dbReference type="FunFam" id="1.10.287.130:FF:000001">
    <property type="entry name" value="Two-component sensor histidine kinase"/>
    <property type="match status" value="1"/>
</dbReference>
<dbReference type="InterPro" id="IPR003661">
    <property type="entry name" value="HisK_dim/P_dom"/>
</dbReference>
<evidence type="ECO:0000256" key="7">
    <source>
        <dbReference type="ARBA" id="ARBA00022692"/>
    </source>
</evidence>
<keyword evidence="10" id="KW-0902">Two-component regulatory system</keyword>
<dbReference type="EMBL" id="BSTK01000026">
    <property type="protein sequence ID" value="GLY92224.1"/>
    <property type="molecule type" value="Genomic_DNA"/>
</dbReference>
<evidence type="ECO:0000259" key="14">
    <source>
        <dbReference type="PROSITE" id="PS50885"/>
    </source>
</evidence>
<dbReference type="InterPro" id="IPR003594">
    <property type="entry name" value="HATPase_dom"/>
</dbReference>
<dbReference type="InterPro" id="IPR036890">
    <property type="entry name" value="HATPase_C_sf"/>
</dbReference>
<evidence type="ECO:0000313" key="15">
    <source>
        <dbReference type="EMBL" id="GLY92224.1"/>
    </source>
</evidence>
<keyword evidence="8 15" id="KW-0418">Kinase</keyword>
<feature type="domain" description="HAMP" evidence="14">
    <location>
        <begin position="191"/>
        <end position="251"/>
    </location>
</feature>
<sequence length="479" mass="51201">MTSRLRALVARLRVRTLRGRLIVGSLLLVTLVCGVVGVVTALSLRGFLISRLDQQLTAADDRYAVSLEHHRQRDLDEVEGQSVGTLGARIADGRVTEFGVVSDDSGRIALPTADSTRLAGLPADARPRTLRLESLGAYRVIATPGRDGDSLVTGLPLRRVDDVLGRLELIEVLVFGAVLVASAFAVSTLVRLALRPLRRVATTAAQVTELPLASGEVTLPARVPGTDPATEVGQVSTAFNHMLEHVESALAQRHASEDRLRRFIADASHELRTPLAAIRGHAELARRDPSRVERALCRIESESARMGNLVDELLLLARLDAGRPLAHEPVDLTRMAIDTTSDAHAAAPGHRWSLDLPEEPVTVYGDQFRLQQVVANLLGNAHAHTPAGTEVTVRLRPADPAGMVTLDVIDDGPGVPAGLREDVFERFARGDGSRSRKAGGTGLGLAIVSAVVQAHGGTVGLSSEPGHTRFRIRLPQGVP</sequence>
<dbReference type="InterPro" id="IPR036097">
    <property type="entry name" value="HisK_dim/P_sf"/>
</dbReference>
<dbReference type="GO" id="GO:0005509">
    <property type="term" value="F:calcium ion binding"/>
    <property type="evidence" value="ECO:0007669"/>
    <property type="project" value="UniProtKB-ARBA"/>
</dbReference>
<evidence type="ECO:0000256" key="5">
    <source>
        <dbReference type="ARBA" id="ARBA00022553"/>
    </source>
</evidence>
<dbReference type="Pfam" id="PF02518">
    <property type="entry name" value="HATPase_c"/>
    <property type="match status" value="1"/>
</dbReference>
<keyword evidence="7 12" id="KW-0812">Transmembrane</keyword>
<protein>
    <recommendedName>
        <fullName evidence="4">histidine kinase</fullName>
        <ecNumber evidence="4">2.7.13.3</ecNumber>
    </recommendedName>
</protein>
<evidence type="ECO:0000259" key="13">
    <source>
        <dbReference type="PROSITE" id="PS50109"/>
    </source>
</evidence>
<dbReference type="PROSITE" id="PS50109">
    <property type="entry name" value="HIS_KIN"/>
    <property type="match status" value="1"/>
</dbReference>
<dbReference type="SUPFAM" id="SSF47384">
    <property type="entry name" value="Homodimeric domain of signal transducing histidine kinase"/>
    <property type="match status" value="1"/>
</dbReference>
<dbReference type="SUPFAM" id="SSF55874">
    <property type="entry name" value="ATPase domain of HSP90 chaperone/DNA topoisomerase II/histidine kinase"/>
    <property type="match status" value="1"/>
</dbReference>
<organism evidence="15 16">
    <name type="scientific">Actinoallomurus iriomotensis</name>
    <dbReference type="NCBI Taxonomy" id="478107"/>
    <lineage>
        <taxon>Bacteria</taxon>
        <taxon>Bacillati</taxon>
        <taxon>Actinomycetota</taxon>
        <taxon>Actinomycetes</taxon>
        <taxon>Streptosporangiales</taxon>
        <taxon>Thermomonosporaceae</taxon>
        <taxon>Actinoallomurus</taxon>
    </lineage>
</organism>
<dbReference type="SMART" id="SM00388">
    <property type="entry name" value="HisKA"/>
    <property type="match status" value="1"/>
</dbReference>
<feature type="transmembrane region" description="Helical" evidence="12">
    <location>
        <begin position="21"/>
        <end position="44"/>
    </location>
</feature>
<evidence type="ECO:0000256" key="10">
    <source>
        <dbReference type="ARBA" id="ARBA00023012"/>
    </source>
</evidence>
<keyword evidence="16" id="KW-1185">Reference proteome</keyword>
<dbReference type="PRINTS" id="PR00344">
    <property type="entry name" value="BCTRLSENSOR"/>
</dbReference>
<evidence type="ECO:0000256" key="1">
    <source>
        <dbReference type="ARBA" id="ARBA00000085"/>
    </source>
</evidence>
<dbReference type="Pfam" id="PF00672">
    <property type="entry name" value="HAMP"/>
    <property type="match status" value="1"/>
</dbReference>
<dbReference type="PROSITE" id="PS50885">
    <property type="entry name" value="HAMP"/>
    <property type="match status" value="1"/>
</dbReference>
<keyword evidence="5" id="KW-0597">Phosphoprotein</keyword>